<dbReference type="EMBL" id="JAEQMG010000075">
    <property type="protein sequence ID" value="MBK6088678.1"/>
    <property type="molecule type" value="Genomic_DNA"/>
</dbReference>
<accession>A0A934U125</accession>
<gene>
    <name evidence="1" type="ORF">JKK62_08450</name>
</gene>
<evidence type="ECO:0000313" key="2">
    <source>
        <dbReference type="Proteomes" id="UP000633365"/>
    </source>
</evidence>
<reference evidence="1" key="1">
    <citation type="submission" date="2021-01" db="EMBL/GenBank/DDBJ databases">
        <title>Genome public.</title>
        <authorList>
            <person name="Liu C."/>
            <person name="Sun Q."/>
        </authorList>
    </citation>
    <scope>NUCLEOTIDE SEQUENCE</scope>
    <source>
        <strain evidence="1">M6</strain>
    </source>
</reference>
<sequence>MKRTISAMVGKGSVTHNSRSFTAENVDSERTHLNIDYCNE</sequence>
<keyword evidence="2" id="KW-1185">Reference proteome</keyword>
<dbReference type="AlphaFoldDB" id="A0A934U125"/>
<evidence type="ECO:0000313" key="1">
    <source>
        <dbReference type="EMBL" id="MBK6088678.1"/>
    </source>
</evidence>
<protein>
    <submittedName>
        <fullName evidence="1">Recombinase</fullName>
    </submittedName>
</protein>
<proteinExistence type="predicted"/>
<comment type="caution">
    <text evidence="1">The sequence shown here is derived from an EMBL/GenBank/DDBJ whole genome shotgun (WGS) entry which is preliminary data.</text>
</comment>
<dbReference type="Proteomes" id="UP000633365">
    <property type="component" value="Unassembled WGS sequence"/>
</dbReference>
<name>A0A934U125_9FIRM</name>
<feature type="non-terminal residue" evidence="1">
    <location>
        <position position="40"/>
    </location>
</feature>
<organism evidence="1 2">
    <name type="scientific">Ruminococcus difficilis</name>
    <dbReference type="NCBI Taxonomy" id="2763069"/>
    <lineage>
        <taxon>Bacteria</taxon>
        <taxon>Bacillati</taxon>
        <taxon>Bacillota</taxon>
        <taxon>Clostridia</taxon>
        <taxon>Eubacteriales</taxon>
        <taxon>Oscillospiraceae</taxon>
        <taxon>Ruminococcus</taxon>
    </lineage>
</organism>